<comment type="similarity">
    <text evidence="2">Belongs to the JARID1 histone demethylase family.</text>
</comment>
<dbReference type="FunFam" id="1.25.10.10:FF:000019">
    <property type="entry name" value="Cytoskeleton-associated protein 5"/>
    <property type="match status" value="1"/>
</dbReference>
<comment type="catalytic activity">
    <reaction evidence="7">
        <text>ATP + H2O = ADP + phosphate + H(+)</text>
        <dbReference type="Rhea" id="RHEA:13065"/>
        <dbReference type="ChEBI" id="CHEBI:15377"/>
        <dbReference type="ChEBI" id="CHEBI:15378"/>
        <dbReference type="ChEBI" id="CHEBI:30616"/>
        <dbReference type="ChEBI" id="CHEBI:43474"/>
        <dbReference type="ChEBI" id="CHEBI:456216"/>
        <dbReference type="EC" id="3.6.4.12"/>
    </reaction>
    <physiologicalReaction direction="left-to-right" evidence="7">
        <dbReference type="Rhea" id="RHEA:13066"/>
    </physiologicalReaction>
</comment>
<protein>
    <submittedName>
        <fullName evidence="11">Protein MOR1</fullName>
    </submittedName>
</protein>
<dbReference type="GO" id="GO:0007051">
    <property type="term" value="P:spindle organization"/>
    <property type="evidence" value="ECO:0007669"/>
    <property type="project" value="InterPro"/>
</dbReference>
<dbReference type="Gene3D" id="1.25.10.10">
    <property type="entry name" value="Leucine-rich Repeat Variant"/>
    <property type="match status" value="6"/>
</dbReference>
<gene>
    <name evidence="11" type="primary">MOR1</name>
    <name evidence="11" type="ORF">QJS10_CPB20g01042</name>
</gene>
<dbReference type="EMBL" id="JAUJYO010000020">
    <property type="protein sequence ID" value="KAK1286516.1"/>
    <property type="molecule type" value="Genomic_DNA"/>
</dbReference>
<evidence type="ECO:0000256" key="4">
    <source>
        <dbReference type="ARBA" id="ARBA00022737"/>
    </source>
</evidence>
<keyword evidence="12" id="KW-1185">Reference proteome</keyword>
<dbReference type="FunFam" id="2.40.30.270:FF:000003">
    <property type="entry name" value="DNA-binding protein SMUBP-2 isoform X2"/>
    <property type="match status" value="1"/>
</dbReference>
<dbReference type="PROSITE" id="PS50077">
    <property type="entry name" value="HEAT_REPEAT"/>
    <property type="match status" value="1"/>
</dbReference>
<dbReference type="PROSITE" id="PS51184">
    <property type="entry name" value="JMJC"/>
    <property type="match status" value="1"/>
</dbReference>
<dbReference type="SMART" id="SM00487">
    <property type="entry name" value="DEXDc"/>
    <property type="match status" value="1"/>
</dbReference>
<comment type="subcellular location">
    <subcellularLocation>
        <location evidence="1">Cytoplasm</location>
        <location evidence="1">Cytoskeleton</location>
    </subcellularLocation>
</comment>
<dbReference type="InterPro" id="IPR034085">
    <property type="entry name" value="TOG"/>
</dbReference>
<dbReference type="FunFam" id="1.25.10.10:FF:000155">
    <property type="entry name" value="Protein MOR1"/>
    <property type="match status" value="1"/>
</dbReference>
<dbReference type="Pfam" id="PF21041">
    <property type="entry name" value="XMAP215_CLASP_TOG"/>
    <property type="match status" value="2"/>
</dbReference>
<keyword evidence="4" id="KW-0677">Repeat</keyword>
<dbReference type="InterPro" id="IPR014710">
    <property type="entry name" value="RmlC-like_jellyroll"/>
</dbReference>
<dbReference type="GO" id="GO:0051010">
    <property type="term" value="F:microtubule plus-end binding"/>
    <property type="evidence" value="ECO:0007669"/>
    <property type="project" value="InterPro"/>
</dbReference>
<dbReference type="GO" id="GO:0005856">
    <property type="term" value="C:cytoskeleton"/>
    <property type="evidence" value="ECO:0007669"/>
    <property type="project" value="UniProtKB-SubCell"/>
</dbReference>
<dbReference type="SUPFAM" id="SSF52540">
    <property type="entry name" value="P-loop containing nucleoside triphosphate hydrolases"/>
    <property type="match status" value="1"/>
</dbReference>
<evidence type="ECO:0000313" key="11">
    <source>
        <dbReference type="EMBL" id="KAK1286516.1"/>
    </source>
</evidence>
<accession>A0AAV9CDJ5</accession>
<dbReference type="Gene3D" id="3.40.50.300">
    <property type="entry name" value="P-loop containing nucleotide triphosphate hydrolases"/>
    <property type="match status" value="2"/>
</dbReference>
<dbReference type="InterPro" id="IPR048491">
    <property type="entry name" value="XMAP215_CLASP_TOG"/>
</dbReference>
<dbReference type="PANTHER" id="PTHR12609">
    <property type="entry name" value="MICROTUBULE ASSOCIATED PROTEIN XMAP215"/>
    <property type="match status" value="1"/>
</dbReference>
<evidence type="ECO:0000313" key="12">
    <source>
        <dbReference type="Proteomes" id="UP001180020"/>
    </source>
</evidence>
<dbReference type="InterPro" id="IPR016024">
    <property type="entry name" value="ARM-type_fold"/>
</dbReference>
<dbReference type="Pfam" id="PF13087">
    <property type="entry name" value="AAA_12"/>
    <property type="match status" value="1"/>
</dbReference>
<reference evidence="11" key="2">
    <citation type="submission" date="2023-06" db="EMBL/GenBank/DDBJ databases">
        <authorList>
            <person name="Ma L."/>
            <person name="Liu K.-W."/>
            <person name="Li Z."/>
            <person name="Hsiao Y.-Y."/>
            <person name="Qi Y."/>
            <person name="Fu T."/>
            <person name="Tang G."/>
            <person name="Zhang D."/>
            <person name="Sun W.-H."/>
            <person name="Liu D.-K."/>
            <person name="Li Y."/>
            <person name="Chen G.-Z."/>
            <person name="Liu X.-D."/>
            <person name="Liao X.-Y."/>
            <person name="Jiang Y.-T."/>
            <person name="Yu X."/>
            <person name="Hao Y."/>
            <person name="Huang J."/>
            <person name="Zhao X.-W."/>
            <person name="Ke S."/>
            <person name="Chen Y.-Y."/>
            <person name="Wu W.-L."/>
            <person name="Hsu J.-L."/>
            <person name="Lin Y.-F."/>
            <person name="Huang M.-D."/>
            <person name="Li C.-Y."/>
            <person name="Huang L."/>
            <person name="Wang Z.-W."/>
            <person name="Zhao X."/>
            <person name="Zhong W.-Y."/>
            <person name="Peng D.-H."/>
            <person name="Ahmad S."/>
            <person name="Lan S."/>
            <person name="Zhang J.-S."/>
            <person name="Tsai W.-C."/>
            <person name="Van De Peer Y."/>
            <person name="Liu Z.-J."/>
        </authorList>
    </citation>
    <scope>NUCLEOTIDE SEQUENCE</scope>
    <source>
        <strain evidence="11">CP</strain>
        <tissue evidence="11">Leaves</tissue>
    </source>
</reference>
<evidence type="ECO:0000256" key="6">
    <source>
        <dbReference type="ARBA" id="ARBA00025722"/>
    </source>
</evidence>
<dbReference type="InterPro" id="IPR041679">
    <property type="entry name" value="DNA2/NAM7-like_C"/>
</dbReference>
<dbReference type="SUPFAM" id="SSF48371">
    <property type="entry name" value="ARM repeat"/>
    <property type="match status" value="2"/>
</dbReference>
<dbReference type="Gene3D" id="2.60.120.10">
    <property type="entry name" value="Jelly Rolls"/>
    <property type="match status" value="1"/>
</dbReference>
<dbReference type="SMART" id="SM00558">
    <property type="entry name" value="JmjC"/>
    <property type="match status" value="1"/>
</dbReference>
<dbReference type="InterPro" id="IPR027417">
    <property type="entry name" value="P-loop_NTPase"/>
</dbReference>
<dbReference type="InterPro" id="IPR024395">
    <property type="entry name" value="CLASP_N_dom"/>
</dbReference>
<reference evidence="11" key="1">
    <citation type="journal article" date="2023" name="Nat. Commun.">
        <title>Diploid and tetraploid genomes of Acorus and the evolution of monocots.</title>
        <authorList>
            <person name="Ma L."/>
            <person name="Liu K.W."/>
            <person name="Li Z."/>
            <person name="Hsiao Y.Y."/>
            <person name="Qi Y."/>
            <person name="Fu T."/>
            <person name="Tang G.D."/>
            <person name="Zhang D."/>
            <person name="Sun W.H."/>
            <person name="Liu D.K."/>
            <person name="Li Y."/>
            <person name="Chen G.Z."/>
            <person name="Liu X.D."/>
            <person name="Liao X.Y."/>
            <person name="Jiang Y.T."/>
            <person name="Yu X."/>
            <person name="Hao Y."/>
            <person name="Huang J."/>
            <person name="Zhao X.W."/>
            <person name="Ke S."/>
            <person name="Chen Y.Y."/>
            <person name="Wu W.L."/>
            <person name="Hsu J.L."/>
            <person name="Lin Y.F."/>
            <person name="Huang M.D."/>
            <person name="Li C.Y."/>
            <person name="Huang L."/>
            <person name="Wang Z.W."/>
            <person name="Zhao X."/>
            <person name="Zhong W.Y."/>
            <person name="Peng D.H."/>
            <person name="Ahmad S."/>
            <person name="Lan S."/>
            <person name="Zhang J.S."/>
            <person name="Tsai W.C."/>
            <person name="Van de Peer Y."/>
            <person name="Liu Z.J."/>
        </authorList>
    </citation>
    <scope>NUCLEOTIDE SEQUENCE</scope>
    <source>
        <strain evidence="11">CP</strain>
    </source>
</reference>
<keyword evidence="3" id="KW-0963">Cytoplasm</keyword>
<dbReference type="GO" id="GO:0061863">
    <property type="term" value="F:microtubule plus end polymerase"/>
    <property type="evidence" value="ECO:0007669"/>
    <property type="project" value="InterPro"/>
</dbReference>
<sequence length="3496" mass="385444">MSTEDEKLLKEAKKLPWEDRLLHKNWKVRNDANIDLAALCDTITDPKDPRLRELGPLFRKTVADSNAPVQEKALDALIAFLRAADSDASRYAKEVCDAIVAKCLTGRPKTVEKAQAAFLLWVELEATEVFLEAMEKAIKNKVAKAVVPAIDVMFQALSEFGAKIIPPKKILKMLPELFDHQDQNVRASSKGLTLELCRWIGKDPVKSILFEKMRDTMKKELEAELANVTGIARPTRKIRSEQEKELEQEAVSEVVGTGISEEPTVDKIWTDNIHIILTFAEMYMALISVPQEVDEYELLDPVDILTPLDKTGFWDGVKATKWSERRDAVAELTKLSSAKKIAPGDFSEICRTLKKLVTDINIAVSVEAIQAIGNLARGLRNHFSGSSRFLLPVLLEKLKEKKPALMEALTQTLQTMFKAGYIKVAVKNKVPLVRSLTLNWVTFCIETSNKAVVLKLHKDYVPICMECLNDSTPEVRDASFATLASIAKFVGMKPLEKPLEKLDEVRKKKLSEMIGNSGGGLLTSTGSAPVSTSGGSIACSETTDGSFVRRSAASMLSGKKPIQAAPVSKKSGPVKVSAGKKADGTTHAKSLAAAEQEDIEPGEMSLEEIESRLESRLPADLISKMKSSIWKERLEGNLSFLLAGVHGLQAISLLKQQVEGLGDLNQAAEILIRLLCAVPGWAEKNVQVQQQVIEIITYIASTVTKFPKRCVVLCLPGISERVADIKTRNQAMKCLTTFCEAVGPGLVFDRLYKIMKEHKNPKVLSEGIAWMVTAVEDFGVSHLKLKDLIDFCKDTGLQSSTAATRNSTIKLIGALHKFVGPDIKGFLMDVKPALLSALDAEYEKNPFEGAAAAPKKTIKASDTSSMSSGGLDGLPREDISGKITPILLKNLASPDWKVRLESIESVNKILEEANKRIQTAGTVELLGALRGRLYDSNKNLVMATLATIGAIASAMGPPVEKSSKGILSDMLKCLGDNKKQMRECTLSALDSWFAAVQLDKMVPYITVALADSKLGAEGKKDLFEWLSKNLSGLIEPSEALHLLKPAAAALADKSVDVRKAAEASIAEIMKLNKGLKDIRGPALALVLERLRPGVSPQDASESLRMSSVGLTSKIASKAGKAPLNVSKHVGRAAPMRGIPTRVSKADSVASVQDYAAQSQALFNVKDSNKDDRERIVIRRFKFEEPRLEQIQDLENDLIKYFREDLNRRLLSSDFKKQVEGLELLQKALPSSGKEMIELIDILLRWFVLRLCESNTTCLLKVLEFLPELIGALKDEGYTLSEAEAAIFLPCLIEKVGGQLKSLQHVAALTSERDGEVRKASLNTLATAYKNLGEDVWKYVGKLSDAQKSMLDDRFKWKAREMDKRKEGRPGEARAALRRSVRDNGSMENLGLSESHVDRHAIPRSLTAGNGPMDWHEALDIISLGSPEQSVEGMKVVCHELTLATNDSESSSLDELVKDADKLVSCVASMVSKAFDFSLAGASSRSCKYVLNTLMQAFQIKKLAHAVKESTLDNLITELLLWLLDERVPEMDDGSQLLKALNILMLKILDNAERTHSFVVLINLLRPLNPSKWPSPASSESLVARNQKFSDLVVKCLIKLTKVLQSTIYDVDLDRILQSIHVYLQELGMEEIRKRAGADDKPLRMVKTVLHELVKLRGTAIKGHLSMVPIDMEPQPIILAYIDLNLQTLAAARMLTPSGPVGQTHWGDSVSNNPSPATNSADAQLKQELAAVFKKIGDKQTCTIGLYELYRITQLYPKVDIFAQLQNASEAFRTYIRDGLSEMEKNAAAGRTPSNLPMTTPPPAALTLSSPKLTSLPHGNTKSLNIKTDPLNPKLTSAYHEDDGVGAAIPRGLNDQLQLRPLVGEERVDRFSSGVTPGTLDAIRERMKSIQAAAAAGNIDSGNRPLMYTNGNVMHSLQSQHHGSDLVDPDIPIQTNVLPMDEKALSGLQARMERLKSGSTELFDNYRWNGMEAATMMMVMMGKRRTRTTTSTPPLAVTASLGSQTRDRLSDSHVEVLKIAREKFTQEISFRYKDRNVSLAKALLYIAAEDEAFLAFNRERDARSLQSERRNAPSSSVDHLECNSLEAIPLNGKSISGWLTELDVIAREVEAELVSREIGCHLVEVLEAVNEMFKSSSGHNLFSVVNGRCVEDPRSKASDLNSISLSGLDIATNRDIIGIALANLIRLHWKRASKANHGLMLTSPLRRLNDGNGNFSQVDCSKVPLLRPQELRLAIMASERLLILQPHNWALRRDHGMLLFYSRRYGEAVQELSICMAFAPVEEAEVLERFIEKLHLLRLESSWKSQPRLQEPKRREEEEPCVPSQEEASISVRTVYQNGDPLGRRELGKCVVRWISQGMRAMASDLASAELQGDFSEARQRILGETNVTASAIEGGRAKGLTFVIQAQPFLGAVPMPKGLEALCLKACTHYPTLLDHFQRELRSVLQDLHSKSLLDKDWRSTSSWKLLKDLAKSVQHRAVVRKLPSQSKKKPVHGGLGMDLDKARAMQGRIDSLVEHMSDLLRIERDAELEFIQEELNAVPTPDNSSDSSKPIEYLVSHGQSRQEQCDTICNLHALSSSIGLGGMHLVIFRVEGSHRLPPTSLSPGDMVCVRICDSRGAGATSCMQGFVNNLGEDGCSITVALESRHGDPTFSKLFGKSIRIDRIHGLADSLTYERNCEALMLLQKNGLQKKNPSISVVATLFGDEDDVAWMEQNHLVDFGEAELDGLLESGKYDDSQRRALALGLNRKRPVSIIQGPPGTGKTGLLMKLIELAVLRGERVLMTAPTNAAVDNMVEKLSNTGLNIVRIGNPARISPSVASKSLGEIVNRKLANFKTEFERKKADLRKDLRYCLRDDSLAAGIRQLLKQLGKALKKKEKETINEVLSSAKVVLATNTGAADPLIRRLDSFDLVVIDEAGQAIEPSCWIPILQGKRCILAGDQCQLAPVILSRKALEGGLGISLLERASSLHKGVLATKLTVQYRMHDAIARWASKEMYGGLLQSSSTVALRLLVDSPLVKATWITQCPLLLLDTRMPYGTLYVGCEEHLDPAGTGSYYNEGEADIVVQHIYSLIYSGVPPTDIAVQSPYIAQVQLLRDRLDELPEAFGVEVSTIDSFQGREADAVIISMIPPTKGGIEEIYKDGQAAAGDDGGEAGGAVEEVRELSLGTTPSVDRLDGPPTPLTFLRDYVSANKPCVISNATLHWPALSLWTQDEYLRRAMEGRHVSVHLTPDGRADALSPHPQDPSSLCFSSAHVRRGVPFEEALRLVIDSSSSSAVAYCQEQNDCLSSEYSALAGDADAEIGWATEALGRPPEAVNLWIGGVRSETWFHKDHYENLYAVVSGKKHFLLLPPTDAHRLYIRWYPAASYNEVEGRLKLALELERHVPWCSVDPYPPSEEEEERQRSSYPLYFEGPQPFQCTVNPGDILYLPSMWFHHVRQTPDSSGRTIAINYWYDMQFDMKYAYFNFLQSIEYPLLPGDGGGVELDDEEQEAAMAHP</sequence>
<evidence type="ECO:0000256" key="9">
    <source>
        <dbReference type="SAM" id="MobiDB-lite"/>
    </source>
</evidence>
<dbReference type="GO" id="GO:0030951">
    <property type="term" value="P:establishment or maintenance of microtubule cytoskeleton polarity"/>
    <property type="evidence" value="ECO:0007669"/>
    <property type="project" value="InterPro"/>
</dbReference>
<dbReference type="Gene3D" id="2.40.30.270">
    <property type="match status" value="1"/>
</dbReference>
<comment type="caution">
    <text evidence="11">The sequence shown here is derived from an EMBL/GenBank/DDBJ whole genome shotgun (WGS) entry which is preliminary data.</text>
</comment>
<dbReference type="InterPro" id="IPR041677">
    <property type="entry name" value="DNA2/NAM7_AAA_11"/>
</dbReference>
<evidence type="ECO:0000256" key="1">
    <source>
        <dbReference type="ARBA" id="ARBA00004245"/>
    </source>
</evidence>
<proteinExistence type="inferred from homology"/>
<dbReference type="InterPro" id="IPR047187">
    <property type="entry name" value="SF1_C_Upf1"/>
</dbReference>
<dbReference type="InterPro" id="IPR041667">
    <property type="entry name" value="Cupin_8"/>
</dbReference>
<evidence type="ECO:0000256" key="2">
    <source>
        <dbReference type="ARBA" id="ARBA00006801"/>
    </source>
</evidence>
<comment type="similarity">
    <text evidence="6">Belongs to the TOG/XMAP215 family.</text>
</comment>
<dbReference type="SMART" id="SM00382">
    <property type="entry name" value="AAA"/>
    <property type="match status" value="1"/>
</dbReference>
<evidence type="ECO:0000256" key="3">
    <source>
        <dbReference type="ARBA" id="ARBA00022490"/>
    </source>
</evidence>
<dbReference type="InterPro" id="IPR003347">
    <property type="entry name" value="JmjC_dom"/>
</dbReference>
<evidence type="ECO:0000256" key="7">
    <source>
        <dbReference type="ARBA" id="ARBA00048432"/>
    </source>
</evidence>
<dbReference type="InterPro" id="IPR011989">
    <property type="entry name" value="ARM-like"/>
</dbReference>
<dbReference type="Pfam" id="PF12348">
    <property type="entry name" value="CLASP_N"/>
    <property type="match status" value="1"/>
</dbReference>
<dbReference type="InterPro" id="IPR014001">
    <property type="entry name" value="Helicase_ATP-bd"/>
</dbReference>
<dbReference type="InterPro" id="IPR021133">
    <property type="entry name" value="HEAT_type_2"/>
</dbReference>
<evidence type="ECO:0000256" key="5">
    <source>
        <dbReference type="ARBA" id="ARBA00023212"/>
    </source>
</evidence>
<dbReference type="FunFam" id="1.25.10.10:FF:000137">
    <property type="entry name" value="Protein MOR1"/>
    <property type="match status" value="1"/>
</dbReference>
<feature type="domain" description="JmjC" evidence="10">
    <location>
        <begin position="3277"/>
        <end position="3468"/>
    </location>
</feature>
<dbReference type="GO" id="GO:0003678">
    <property type="term" value="F:DNA helicase activity"/>
    <property type="evidence" value="ECO:0007669"/>
    <property type="project" value="UniProtKB-EC"/>
</dbReference>
<evidence type="ECO:0000256" key="8">
    <source>
        <dbReference type="PROSITE-ProRule" id="PRU00103"/>
    </source>
</evidence>
<dbReference type="GO" id="GO:0046785">
    <property type="term" value="P:microtubule polymerization"/>
    <property type="evidence" value="ECO:0007669"/>
    <property type="project" value="InterPro"/>
</dbReference>
<dbReference type="CDD" id="cd18044">
    <property type="entry name" value="DEXXQc_SMUBP2"/>
    <property type="match status" value="1"/>
</dbReference>
<evidence type="ECO:0000259" key="10">
    <source>
        <dbReference type="PROSITE" id="PS51184"/>
    </source>
</evidence>
<dbReference type="Pfam" id="PF13621">
    <property type="entry name" value="Cupin_8"/>
    <property type="match status" value="1"/>
</dbReference>
<keyword evidence="5" id="KW-0206">Cytoskeleton</keyword>
<dbReference type="CDD" id="cd18808">
    <property type="entry name" value="SF1_C_Upf1"/>
    <property type="match status" value="1"/>
</dbReference>
<dbReference type="InterPro" id="IPR045110">
    <property type="entry name" value="XMAP215"/>
</dbReference>
<dbReference type="SMART" id="SM01349">
    <property type="entry name" value="TOG"/>
    <property type="match status" value="5"/>
</dbReference>
<dbReference type="InterPro" id="IPR003593">
    <property type="entry name" value="AAA+_ATPase"/>
</dbReference>
<name>A0AAV9CDJ5_ACOCL</name>
<organism evidence="11 12">
    <name type="scientific">Acorus calamus</name>
    <name type="common">Sweet flag</name>
    <dbReference type="NCBI Taxonomy" id="4465"/>
    <lineage>
        <taxon>Eukaryota</taxon>
        <taxon>Viridiplantae</taxon>
        <taxon>Streptophyta</taxon>
        <taxon>Embryophyta</taxon>
        <taxon>Tracheophyta</taxon>
        <taxon>Spermatophyta</taxon>
        <taxon>Magnoliopsida</taxon>
        <taxon>Liliopsida</taxon>
        <taxon>Acoraceae</taxon>
        <taxon>Acorus</taxon>
    </lineage>
</organism>
<dbReference type="SUPFAM" id="SSF51197">
    <property type="entry name" value="Clavaminate synthase-like"/>
    <property type="match status" value="1"/>
</dbReference>
<feature type="region of interest" description="Disordered" evidence="9">
    <location>
        <begin position="559"/>
        <end position="595"/>
    </location>
</feature>
<dbReference type="Pfam" id="PF13086">
    <property type="entry name" value="AAA_11"/>
    <property type="match status" value="1"/>
</dbReference>
<feature type="repeat" description="HEAT" evidence="8">
    <location>
        <begin position="460"/>
        <end position="497"/>
    </location>
</feature>
<dbReference type="Proteomes" id="UP001180020">
    <property type="component" value="Unassembled WGS sequence"/>
</dbReference>